<organism evidence="1">
    <name type="scientific">marine sediment metagenome</name>
    <dbReference type="NCBI Taxonomy" id="412755"/>
    <lineage>
        <taxon>unclassified sequences</taxon>
        <taxon>metagenomes</taxon>
        <taxon>ecological metagenomes</taxon>
    </lineage>
</organism>
<evidence type="ECO:0000313" key="1">
    <source>
        <dbReference type="EMBL" id="KKN23199.1"/>
    </source>
</evidence>
<dbReference type="EMBL" id="LAZR01002995">
    <property type="protein sequence ID" value="KKN23199.1"/>
    <property type="molecule type" value="Genomic_DNA"/>
</dbReference>
<gene>
    <name evidence="1" type="ORF">LCGC14_0907420</name>
</gene>
<sequence>MGVPTRRILEPIFGEASLFAARNSDACWVRTQPVQVYQKGSTQWAANLYGGIQTNDDWASVVIPVNELPVTDLKTAMWTSFLTNAESAGVNIVIWVHDPNDYSKRAEITQTPGKASKAAGFNRETLDSTATELFWYGENTGTHDTTVTAGTEYTWAQFQADDVFSTYHIYRITFDYGWLASSTLDDAWVTEIKINGEQIPLRPDSGGSGRIATRYFEVETGDLTGTISPKTPYRLLSLSAHVDAVPDTGETLTLTVDSNKNDHFDTLVFSDDLFIGSRTSVFVPFGEGYDFDADDDIDLFQTNGSDDDWGVTIRYQTVFP</sequence>
<reference evidence="1" key="1">
    <citation type="journal article" date="2015" name="Nature">
        <title>Complex archaea that bridge the gap between prokaryotes and eukaryotes.</title>
        <authorList>
            <person name="Spang A."/>
            <person name="Saw J.H."/>
            <person name="Jorgensen S.L."/>
            <person name="Zaremba-Niedzwiedzka K."/>
            <person name="Martijn J."/>
            <person name="Lind A.E."/>
            <person name="van Eijk R."/>
            <person name="Schleper C."/>
            <person name="Guy L."/>
            <person name="Ettema T.J."/>
        </authorList>
    </citation>
    <scope>NUCLEOTIDE SEQUENCE</scope>
</reference>
<comment type="caution">
    <text evidence="1">The sequence shown here is derived from an EMBL/GenBank/DDBJ whole genome shotgun (WGS) entry which is preliminary data.</text>
</comment>
<protein>
    <submittedName>
        <fullName evidence="1">Uncharacterized protein</fullName>
    </submittedName>
</protein>
<proteinExistence type="predicted"/>
<dbReference type="AlphaFoldDB" id="A0A0F9NZA1"/>
<accession>A0A0F9NZA1</accession>
<name>A0A0F9NZA1_9ZZZZ</name>